<dbReference type="Gene3D" id="3.30.70.270">
    <property type="match status" value="1"/>
</dbReference>
<dbReference type="AlphaFoldDB" id="A0A164QXU3"/>
<accession>A0A164QXU3</accession>
<reference evidence="2 3" key="1">
    <citation type="submission" date="2016-03" db="EMBL/GenBank/DDBJ databases">
        <title>EvidentialGene: Evidence-directed Construction of Genes on Genomes.</title>
        <authorList>
            <person name="Gilbert D.G."/>
            <person name="Choi J.-H."/>
            <person name="Mockaitis K."/>
            <person name="Colbourne J."/>
            <person name="Pfrender M."/>
        </authorList>
    </citation>
    <scope>NUCLEOTIDE SEQUENCE [LARGE SCALE GENOMIC DNA]</scope>
    <source>
        <strain evidence="2 3">Xinb3</strain>
        <tissue evidence="2">Complete organism</tissue>
    </source>
</reference>
<comment type="caution">
    <text evidence="2">The sequence shown here is derived from an EMBL/GenBank/DDBJ whole genome shotgun (WGS) entry which is preliminary data.</text>
</comment>
<keyword evidence="3" id="KW-1185">Reference proteome</keyword>
<dbReference type="PROSITE" id="PS50878">
    <property type="entry name" value="RT_POL"/>
    <property type="match status" value="1"/>
</dbReference>
<dbReference type="Proteomes" id="UP000076858">
    <property type="component" value="Unassembled WGS sequence"/>
</dbReference>
<dbReference type="Gene3D" id="3.10.10.10">
    <property type="entry name" value="HIV Type 1 Reverse Transcriptase, subunit A, domain 1"/>
    <property type="match status" value="1"/>
</dbReference>
<dbReference type="EMBL" id="LRGB01002315">
    <property type="protein sequence ID" value="KZS08158.1"/>
    <property type="molecule type" value="Genomic_DNA"/>
</dbReference>
<feature type="domain" description="Reverse transcriptase" evidence="1">
    <location>
        <begin position="7"/>
        <end position="189"/>
    </location>
</feature>
<sequence length="389" mass="43752">MALLEKKTIEPVEASTEGFVSGLFVIPKRSGGFRPIVNLKKLNKFVKLEHFRMEGMDLLHEMIRQDDFFVKIDLKDAYLTVPIHHGDRKYFQIRWADILYQFRCLPFGLASAAWIFTKLLKPVITFLSKQGLRSIIYLDDILILNASEKGAGQEYQLAVSVLERCGFLINLEKSVGVPSQVMEYLGLIIDSRSLSLALRREKIVEIRDLCLAMLRRESVSLREIAKILGNLVWAVKAIPFAQAHYRGIQIQYIEGCKTFGNSLQSTVSLDSKSKQDLVWWATNGIRSNGKPMSATEPDLIIYSDASLSGWGAVFNEVSTRGPWTLSDRNRHINKLELLAALNGLKAFTSRLRNSTIRLMLDNFTAVHYINKSGGTKSPALSAITAEIVA</sequence>
<dbReference type="InterPro" id="IPR000477">
    <property type="entry name" value="RT_dom"/>
</dbReference>
<evidence type="ECO:0000313" key="3">
    <source>
        <dbReference type="Proteomes" id="UP000076858"/>
    </source>
</evidence>
<evidence type="ECO:0000259" key="1">
    <source>
        <dbReference type="PROSITE" id="PS50878"/>
    </source>
</evidence>
<dbReference type="InterPro" id="IPR052055">
    <property type="entry name" value="Hepadnavirus_pol/RT"/>
</dbReference>
<evidence type="ECO:0000313" key="2">
    <source>
        <dbReference type="EMBL" id="KZS08158.1"/>
    </source>
</evidence>
<dbReference type="Pfam" id="PF00078">
    <property type="entry name" value="RVT_1"/>
    <property type="match status" value="1"/>
</dbReference>
<dbReference type="CDD" id="cd09275">
    <property type="entry name" value="RNase_HI_RT_DIRS1"/>
    <property type="match status" value="1"/>
</dbReference>
<dbReference type="InterPro" id="IPR043502">
    <property type="entry name" value="DNA/RNA_pol_sf"/>
</dbReference>
<dbReference type="GO" id="GO:0071897">
    <property type="term" value="P:DNA biosynthetic process"/>
    <property type="evidence" value="ECO:0007669"/>
    <property type="project" value="UniProtKB-ARBA"/>
</dbReference>
<dbReference type="OrthoDB" id="6380429at2759"/>
<dbReference type="SUPFAM" id="SSF56672">
    <property type="entry name" value="DNA/RNA polymerases"/>
    <property type="match status" value="1"/>
</dbReference>
<dbReference type="STRING" id="35525.A0A164QXU3"/>
<dbReference type="PANTHER" id="PTHR33050:SF7">
    <property type="entry name" value="RIBONUCLEASE H"/>
    <property type="match status" value="1"/>
</dbReference>
<proteinExistence type="predicted"/>
<protein>
    <recommendedName>
        <fullName evidence="1">Reverse transcriptase domain-containing protein</fullName>
    </recommendedName>
</protein>
<dbReference type="InterPro" id="IPR043128">
    <property type="entry name" value="Rev_trsase/Diguanyl_cyclase"/>
</dbReference>
<dbReference type="PANTHER" id="PTHR33050">
    <property type="entry name" value="REVERSE TRANSCRIPTASE DOMAIN-CONTAINING PROTEIN"/>
    <property type="match status" value="1"/>
</dbReference>
<name>A0A164QXU3_9CRUS</name>
<dbReference type="CDD" id="cd03714">
    <property type="entry name" value="RT_DIRS1"/>
    <property type="match status" value="1"/>
</dbReference>
<organism evidence="2 3">
    <name type="scientific">Daphnia magna</name>
    <dbReference type="NCBI Taxonomy" id="35525"/>
    <lineage>
        <taxon>Eukaryota</taxon>
        <taxon>Metazoa</taxon>
        <taxon>Ecdysozoa</taxon>
        <taxon>Arthropoda</taxon>
        <taxon>Crustacea</taxon>
        <taxon>Branchiopoda</taxon>
        <taxon>Diplostraca</taxon>
        <taxon>Cladocera</taxon>
        <taxon>Anomopoda</taxon>
        <taxon>Daphniidae</taxon>
        <taxon>Daphnia</taxon>
    </lineage>
</organism>
<gene>
    <name evidence="2" type="ORF">APZ42_027944</name>
</gene>